<comment type="caution">
    <text evidence="3">The sequence shown here is derived from an EMBL/GenBank/DDBJ whole genome shotgun (WGS) entry which is preliminary data.</text>
</comment>
<dbReference type="CDD" id="cd17546">
    <property type="entry name" value="REC_hyHK_CKI1_RcsC-like"/>
    <property type="match status" value="1"/>
</dbReference>
<dbReference type="Gene3D" id="3.40.50.2300">
    <property type="match status" value="1"/>
</dbReference>
<dbReference type="Pfam" id="PF00072">
    <property type="entry name" value="Response_reg"/>
    <property type="match status" value="1"/>
</dbReference>
<accession>A0A1F6GFN6</accession>
<dbReference type="InterPro" id="IPR052048">
    <property type="entry name" value="ST_Response_Regulator"/>
</dbReference>
<dbReference type="InterPro" id="IPR011006">
    <property type="entry name" value="CheY-like_superfamily"/>
</dbReference>
<evidence type="ECO:0000313" key="4">
    <source>
        <dbReference type="Proteomes" id="UP000178449"/>
    </source>
</evidence>
<dbReference type="SMART" id="SM00448">
    <property type="entry name" value="REC"/>
    <property type="match status" value="1"/>
</dbReference>
<gene>
    <name evidence="3" type="ORF">A2527_00145</name>
</gene>
<evidence type="ECO:0000313" key="3">
    <source>
        <dbReference type="EMBL" id="OGG96924.1"/>
    </source>
</evidence>
<dbReference type="Proteomes" id="UP000178449">
    <property type="component" value="Unassembled WGS sequence"/>
</dbReference>
<feature type="domain" description="Response regulatory" evidence="2">
    <location>
        <begin position="2"/>
        <end position="126"/>
    </location>
</feature>
<reference evidence="3 4" key="1">
    <citation type="journal article" date="2016" name="Nat. Commun.">
        <title>Thousands of microbial genomes shed light on interconnected biogeochemical processes in an aquifer system.</title>
        <authorList>
            <person name="Anantharaman K."/>
            <person name="Brown C.T."/>
            <person name="Hug L.A."/>
            <person name="Sharon I."/>
            <person name="Castelle C.J."/>
            <person name="Probst A.J."/>
            <person name="Thomas B.C."/>
            <person name="Singh A."/>
            <person name="Wilkins M.J."/>
            <person name="Karaoz U."/>
            <person name="Brodie E.L."/>
            <person name="Williams K.H."/>
            <person name="Hubbard S.S."/>
            <person name="Banfield J.F."/>
        </authorList>
    </citation>
    <scope>NUCLEOTIDE SEQUENCE [LARGE SCALE GENOMIC DNA]</scope>
</reference>
<sequence>MRILVVDDTLISRQLLTHSLRPYGEVDVAVNGEEAVESFRMAWDEKAPYDCIFLDIMMPLMDGHEVLSDVRKWEQDKAVKNPVQIVMSTALGDRENVLNSFKEGCEFYLVKPLQVAKVEGIMAEMGFSKKD</sequence>
<feature type="modified residue" description="4-aspartylphosphate" evidence="1">
    <location>
        <position position="55"/>
    </location>
</feature>
<dbReference type="PROSITE" id="PS50110">
    <property type="entry name" value="RESPONSE_REGULATORY"/>
    <property type="match status" value="1"/>
</dbReference>
<protein>
    <recommendedName>
        <fullName evidence="2">Response regulatory domain-containing protein</fullName>
    </recommendedName>
</protein>
<dbReference type="InterPro" id="IPR001789">
    <property type="entry name" value="Sig_transdc_resp-reg_receiver"/>
</dbReference>
<dbReference type="STRING" id="1817772.A2527_00145"/>
<proteinExistence type="predicted"/>
<organism evidence="3 4">
    <name type="scientific">Candidatus Lambdaproteobacteria bacterium RIFOXYD2_FULL_50_16</name>
    <dbReference type="NCBI Taxonomy" id="1817772"/>
    <lineage>
        <taxon>Bacteria</taxon>
        <taxon>Pseudomonadati</taxon>
        <taxon>Pseudomonadota</taxon>
        <taxon>Candidatus Lambdaproteobacteria</taxon>
    </lineage>
</organism>
<keyword evidence="1" id="KW-0597">Phosphoprotein</keyword>
<dbReference type="EMBL" id="MFNE01000007">
    <property type="protein sequence ID" value="OGG96924.1"/>
    <property type="molecule type" value="Genomic_DNA"/>
</dbReference>
<dbReference type="PANTHER" id="PTHR43228:SF1">
    <property type="entry name" value="TWO-COMPONENT RESPONSE REGULATOR ARR22"/>
    <property type="match status" value="1"/>
</dbReference>
<evidence type="ECO:0000259" key="2">
    <source>
        <dbReference type="PROSITE" id="PS50110"/>
    </source>
</evidence>
<dbReference type="SUPFAM" id="SSF52172">
    <property type="entry name" value="CheY-like"/>
    <property type="match status" value="1"/>
</dbReference>
<name>A0A1F6GFN6_9PROT</name>
<dbReference type="GO" id="GO:0000160">
    <property type="term" value="P:phosphorelay signal transduction system"/>
    <property type="evidence" value="ECO:0007669"/>
    <property type="project" value="InterPro"/>
</dbReference>
<dbReference type="AlphaFoldDB" id="A0A1F6GFN6"/>
<dbReference type="PANTHER" id="PTHR43228">
    <property type="entry name" value="TWO-COMPONENT RESPONSE REGULATOR"/>
    <property type="match status" value="1"/>
</dbReference>
<evidence type="ECO:0000256" key="1">
    <source>
        <dbReference type="PROSITE-ProRule" id="PRU00169"/>
    </source>
</evidence>